<name>A0A8J4X7G1_CLAMG</name>
<evidence type="ECO:0000256" key="4">
    <source>
        <dbReference type="PROSITE-ProRule" id="PRU00027"/>
    </source>
</evidence>
<evidence type="ECO:0000256" key="1">
    <source>
        <dbReference type="ARBA" id="ARBA00022723"/>
    </source>
</evidence>
<evidence type="ECO:0000313" key="7">
    <source>
        <dbReference type="EMBL" id="KAF5882547.1"/>
    </source>
</evidence>
<evidence type="ECO:0000256" key="5">
    <source>
        <dbReference type="SAM" id="MobiDB-lite"/>
    </source>
</evidence>
<feature type="region of interest" description="Disordered" evidence="5">
    <location>
        <begin position="43"/>
        <end position="85"/>
    </location>
</feature>
<keyword evidence="1" id="KW-0479">Metal-binding</keyword>
<sequence length="85" mass="9878">MELADKKWSAVWKYFVNENTANCDVCKGVIRYCVNTTNLHKHIKRHDKESSELQKEREEANLSDSAPPAARQKSLAESFQHQKYP</sequence>
<dbReference type="SUPFAM" id="SSF57667">
    <property type="entry name" value="beta-beta-alpha zinc fingers"/>
    <property type="match status" value="1"/>
</dbReference>
<dbReference type="InterPro" id="IPR036236">
    <property type="entry name" value="Znf_C2H2_sf"/>
</dbReference>
<dbReference type="EMBL" id="QNUK01001393">
    <property type="protein sequence ID" value="KAF5882547.1"/>
    <property type="molecule type" value="Genomic_DNA"/>
</dbReference>
<feature type="non-terminal residue" evidence="7">
    <location>
        <position position="85"/>
    </location>
</feature>
<gene>
    <name evidence="7" type="primary">pts</name>
    <name evidence="7" type="ORF">DAT39_023040</name>
</gene>
<dbReference type="GO" id="GO:0008270">
    <property type="term" value="F:zinc ion binding"/>
    <property type="evidence" value="ECO:0007669"/>
    <property type="project" value="UniProtKB-KW"/>
</dbReference>
<evidence type="ECO:0000259" key="6">
    <source>
        <dbReference type="PROSITE" id="PS50808"/>
    </source>
</evidence>
<keyword evidence="8" id="KW-1185">Reference proteome</keyword>
<dbReference type="GO" id="GO:0003677">
    <property type="term" value="F:DNA binding"/>
    <property type="evidence" value="ECO:0007669"/>
    <property type="project" value="InterPro"/>
</dbReference>
<dbReference type="AlphaFoldDB" id="A0A8J4X7G1"/>
<dbReference type="InterPro" id="IPR003656">
    <property type="entry name" value="Znf_BED"/>
</dbReference>
<keyword evidence="2 4" id="KW-0863">Zinc-finger</keyword>
<dbReference type="OrthoDB" id="1607513at2759"/>
<protein>
    <submittedName>
        <fullName evidence="7">6-pyruvoyl tetrahydrobiopterin synthase</fullName>
    </submittedName>
</protein>
<evidence type="ECO:0000313" key="8">
    <source>
        <dbReference type="Proteomes" id="UP000727407"/>
    </source>
</evidence>
<organism evidence="7 8">
    <name type="scientific">Clarias magur</name>
    <name type="common">Asian catfish</name>
    <name type="synonym">Macropteronotus magur</name>
    <dbReference type="NCBI Taxonomy" id="1594786"/>
    <lineage>
        <taxon>Eukaryota</taxon>
        <taxon>Metazoa</taxon>
        <taxon>Chordata</taxon>
        <taxon>Craniata</taxon>
        <taxon>Vertebrata</taxon>
        <taxon>Euteleostomi</taxon>
        <taxon>Actinopterygii</taxon>
        <taxon>Neopterygii</taxon>
        <taxon>Teleostei</taxon>
        <taxon>Ostariophysi</taxon>
        <taxon>Siluriformes</taxon>
        <taxon>Clariidae</taxon>
        <taxon>Clarias</taxon>
    </lineage>
</organism>
<comment type="caution">
    <text evidence="7">The sequence shown here is derived from an EMBL/GenBank/DDBJ whole genome shotgun (WGS) entry which is preliminary data.</text>
</comment>
<accession>A0A8J4X7G1</accession>
<evidence type="ECO:0000256" key="2">
    <source>
        <dbReference type="ARBA" id="ARBA00022771"/>
    </source>
</evidence>
<dbReference type="Proteomes" id="UP000727407">
    <property type="component" value="Unassembled WGS sequence"/>
</dbReference>
<proteinExistence type="predicted"/>
<reference evidence="7" key="1">
    <citation type="submission" date="2020-07" db="EMBL/GenBank/DDBJ databases">
        <title>Clarias magur genome sequencing, assembly and annotation.</title>
        <authorList>
            <person name="Kushwaha B."/>
            <person name="Kumar R."/>
            <person name="Das P."/>
            <person name="Joshi C.G."/>
            <person name="Kumar D."/>
            <person name="Nagpure N.S."/>
            <person name="Pandey M."/>
            <person name="Agarwal S."/>
            <person name="Srivastava S."/>
            <person name="Singh M."/>
            <person name="Sahoo L."/>
            <person name="Jayasankar P."/>
            <person name="Meher P.K."/>
            <person name="Koringa P.G."/>
            <person name="Iquebal M.A."/>
            <person name="Das S.P."/>
            <person name="Bit A."/>
            <person name="Patnaik S."/>
            <person name="Patel N."/>
            <person name="Shah T.M."/>
            <person name="Hinsu A."/>
            <person name="Jena J.K."/>
        </authorList>
    </citation>
    <scope>NUCLEOTIDE SEQUENCE</scope>
    <source>
        <strain evidence="7">CIFAMagur01</strain>
        <tissue evidence="7">Testis</tissue>
    </source>
</reference>
<dbReference type="Pfam" id="PF02892">
    <property type="entry name" value="zf-BED"/>
    <property type="match status" value="1"/>
</dbReference>
<dbReference type="PROSITE" id="PS50808">
    <property type="entry name" value="ZF_BED"/>
    <property type="match status" value="1"/>
</dbReference>
<feature type="compositionally biased region" description="Polar residues" evidence="5">
    <location>
        <begin position="75"/>
        <end position="85"/>
    </location>
</feature>
<feature type="domain" description="BED-type" evidence="6">
    <location>
        <begin position="6"/>
        <end position="53"/>
    </location>
</feature>
<feature type="compositionally biased region" description="Basic and acidic residues" evidence="5">
    <location>
        <begin position="46"/>
        <end position="60"/>
    </location>
</feature>
<evidence type="ECO:0000256" key="3">
    <source>
        <dbReference type="ARBA" id="ARBA00022833"/>
    </source>
</evidence>
<keyword evidence="3" id="KW-0862">Zinc</keyword>